<protein>
    <submittedName>
        <fullName evidence="1 2">Beta-lactamase</fullName>
    </submittedName>
</protein>
<evidence type="ECO:0000313" key="2">
    <source>
        <dbReference type="EnsemblMetazoa" id="ASIC013226-PA"/>
    </source>
</evidence>
<proteinExistence type="predicted"/>
<dbReference type="Proteomes" id="UP000030765">
    <property type="component" value="Unassembled WGS sequence"/>
</dbReference>
<dbReference type="AlphaFoldDB" id="A0A084W592"/>
<reference evidence="2" key="2">
    <citation type="submission" date="2020-05" db="UniProtKB">
        <authorList>
            <consortium name="EnsemblMetazoa"/>
        </authorList>
    </citation>
    <scope>IDENTIFICATION</scope>
</reference>
<sequence length="121" mass="13849">MTQAMDGSIPRNTATAKTLHDRRTNMFLISFTIKFNHQQWQARYELGNRVRAARVITIIRRLSIIIPLMDLFSLACRHPALSPPLESEDTRVCVRESVRSERCAENATNSSGRRRAYADVC</sequence>
<dbReference type="EMBL" id="ATLV01020535">
    <property type="status" value="NOT_ANNOTATED_CDS"/>
    <property type="molecule type" value="Genomic_DNA"/>
</dbReference>
<dbReference type="VEuPathDB" id="VectorBase:ASIC013226"/>
<gene>
    <name evidence="1" type="ORF">ZHAS_00013226</name>
</gene>
<dbReference type="EnsemblMetazoa" id="ASIC013226-RA">
    <property type="protein sequence ID" value="ASIC013226-PA"/>
    <property type="gene ID" value="ASIC013226"/>
</dbReference>
<evidence type="ECO:0000313" key="3">
    <source>
        <dbReference type="Proteomes" id="UP000030765"/>
    </source>
</evidence>
<name>A0A084W592_ANOSI</name>
<accession>A0A084W592</accession>
<reference evidence="1 3" key="1">
    <citation type="journal article" date="2014" name="BMC Genomics">
        <title>Genome sequence of Anopheles sinensis provides insight into genetics basis of mosquito competence for malaria parasites.</title>
        <authorList>
            <person name="Zhou D."/>
            <person name="Zhang D."/>
            <person name="Ding G."/>
            <person name="Shi L."/>
            <person name="Hou Q."/>
            <person name="Ye Y."/>
            <person name="Xu Y."/>
            <person name="Zhou H."/>
            <person name="Xiong C."/>
            <person name="Li S."/>
            <person name="Yu J."/>
            <person name="Hong S."/>
            <person name="Yu X."/>
            <person name="Zou P."/>
            <person name="Chen C."/>
            <person name="Chang X."/>
            <person name="Wang W."/>
            <person name="Lv Y."/>
            <person name="Sun Y."/>
            <person name="Ma L."/>
            <person name="Shen B."/>
            <person name="Zhu C."/>
        </authorList>
    </citation>
    <scope>NUCLEOTIDE SEQUENCE [LARGE SCALE GENOMIC DNA]</scope>
</reference>
<keyword evidence="3" id="KW-1185">Reference proteome</keyword>
<organism evidence="1">
    <name type="scientific">Anopheles sinensis</name>
    <name type="common">Mosquito</name>
    <dbReference type="NCBI Taxonomy" id="74873"/>
    <lineage>
        <taxon>Eukaryota</taxon>
        <taxon>Metazoa</taxon>
        <taxon>Ecdysozoa</taxon>
        <taxon>Arthropoda</taxon>
        <taxon>Hexapoda</taxon>
        <taxon>Insecta</taxon>
        <taxon>Pterygota</taxon>
        <taxon>Neoptera</taxon>
        <taxon>Endopterygota</taxon>
        <taxon>Diptera</taxon>
        <taxon>Nematocera</taxon>
        <taxon>Culicoidea</taxon>
        <taxon>Culicidae</taxon>
        <taxon>Anophelinae</taxon>
        <taxon>Anopheles</taxon>
    </lineage>
</organism>
<dbReference type="EMBL" id="KE525302">
    <property type="protein sequence ID" value="KFB45386.1"/>
    <property type="molecule type" value="Genomic_DNA"/>
</dbReference>
<evidence type="ECO:0000313" key="1">
    <source>
        <dbReference type="EMBL" id="KFB45386.1"/>
    </source>
</evidence>